<dbReference type="KEGG" id="far:ABE41_006220"/>
<reference evidence="5 6" key="1">
    <citation type="submission" date="2016-08" db="EMBL/GenBank/DDBJ databases">
        <title>Complete genome sequence of Fictibacillus arsenicus G25-54, a strain with toxicity to nematodes and a potential arsenic-resistance activity.</title>
        <authorList>
            <person name="Zheng Z."/>
        </authorList>
    </citation>
    <scope>NUCLEOTIDE SEQUENCE [LARGE SCALE GENOMIC DNA]</scope>
    <source>
        <strain evidence="5 6">G25-54</strain>
    </source>
</reference>
<dbReference type="InterPro" id="IPR041492">
    <property type="entry name" value="HAD_2"/>
</dbReference>
<evidence type="ECO:0000313" key="6">
    <source>
        <dbReference type="Proteomes" id="UP000077412"/>
    </source>
</evidence>
<evidence type="ECO:0000256" key="3">
    <source>
        <dbReference type="ARBA" id="ARBA00022801"/>
    </source>
</evidence>
<dbReference type="NCBIfam" id="TIGR01549">
    <property type="entry name" value="HAD-SF-IA-v1"/>
    <property type="match status" value="1"/>
</dbReference>
<dbReference type="NCBIfam" id="TIGR01509">
    <property type="entry name" value="HAD-SF-IA-v3"/>
    <property type="match status" value="1"/>
</dbReference>
<dbReference type="Gene3D" id="1.10.150.520">
    <property type="match status" value="1"/>
</dbReference>
<evidence type="ECO:0000313" key="5">
    <source>
        <dbReference type="EMBL" id="ANX11597.1"/>
    </source>
</evidence>
<dbReference type="InterPro" id="IPR023214">
    <property type="entry name" value="HAD_sf"/>
</dbReference>
<gene>
    <name evidence="5" type="ORF">ABE41_006220</name>
</gene>
<dbReference type="InterPro" id="IPR051400">
    <property type="entry name" value="HAD-like_hydrolase"/>
</dbReference>
<accession>A0A1B1Z2C6</accession>
<keyword evidence="3" id="KW-0378">Hydrolase</keyword>
<keyword evidence="4" id="KW-0460">Magnesium</keyword>
<dbReference type="AlphaFoldDB" id="A0A1B1Z2C6"/>
<dbReference type="SUPFAM" id="SSF56784">
    <property type="entry name" value="HAD-like"/>
    <property type="match status" value="1"/>
</dbReference>
<dbReference type="SFLD" id="SFLDS00003">
    <property type="entry name" value="Haloacid_Dehalogenase"/>
    <property type="match status" value="1"/>
</dbReference>
<dbReference type="EMBL" id="CP016761">
    <property type="protein sequence ID" value="ANX11597.1"/>
    <property type="molecule type" value="Genomic_DNA"/>
</dbReference>
<keyword evidence="6" id="KW-1185">Reference proteome</keyword>
<dbReference type="GO" id="GO:0044281">
    <property type="term" value="P:small molecule metabolic process"/>
    <property type="evidence" value="ECO:0007669"/>
    <property type="project" value="UniProtKB-ARBA"/>
</dbReference>
<organism evidence="5 6">
    <name type="scientific">Fictibacillus arsenicus</name>
    <dbReference type="NCBI Taxonomy" id="255247"/>
    <lineage>
        <taxon>Bacteria</taxon>
        <taxon>Bacillati</taxon>
        <taxon>Bacillota</taxon>
        <taxon>Bacilli</taxon>
        <taxon>Bacillales</taxon>
        <taxon>Fictibacillaceae</taxon>
        <taxon>Fictibacillus</taxon>
    </lineage>
</organism>
<evidence type="ECO:0000256" key="4">
    <source>
        <dbReference type="ARBA" id="ARBA00022842"/>
    </source>
</evidence>
<dbReference type="GO" id="GO:0046872">
    <property type="term" value="F:metal ion binding"/>
    <property type="evidence" value="ECO:0007669"/>
    <property type="project" value="UniProtKB-KW"/>
</dbReference>
<dbReference type="OrthoDB" id="9809962at2"/>
<sequence>MVNTVLFDLDGTLLNRDVSIQNFASDQYERLTDRIGNIPKEIYVSRFIELDNRGYVWKDKVYQQIVKEFHIEGITWEGLLADYLAYFKHFCVPFPGLQSMLKKLKAKSISLGIITNGFTHFQMSNIDALGIKEFFDIMLISESEGIKKPDIQIFNRAIHYLKSTPQHCIFVGDHPINDIDGAKNAGMITVWKKDNQWEKVNADFAIDQLTEIIEIVEKLQSRSAVTNLQT</sequence>
<dbReference type="PANTHER" id="PTHR46470">
    <property type="entry name" value="N-ACYLNEURAMINATE-9-PHOSPHATASE"/>
    <property type="match status" value="1"/>
</dbReference>
<dbReference type="GO" id="GO:0016791">
    <property type="term" value="F:phosphatase activity"/>
    <property type="evidence" value="ECO:0007669"/>
    <property type="project" value="TreeGrafter"/>
</dbReference>
<dbReference type="SFLD" id="SFLDG01129">
    <property type="entry name" value="C1.5:_HAD__Beta-PGM__Phosphata"/>
    <property type="match status" value="1"/>
</dbReference>
<dbReference type="STRING" id="255247.ABE41_006220"/>
<evidence type="ECO:0000256" key="2">
    <source>
        <dbReference type="ARBA" id="ARBA00022723"/>
    </source>
</evidence>
<dbReference type="RefSeq" id="WP_066287603.1">
    <property type="nucleotide sequence ID" value="NZ_CP016761.1"/>
</dbReference>
<dbReference type="InterPro" id="IPR036412">
    <property type="entry name" value="HAD-like_sf"/>
</dbReference>
<evidence type="ECO:0000256" key="1">
    <source>
        <dbReference type="ARBA" id="ARBA00001946"/>
    </source>
</evidence>
<name>A0A1B1Z2C6_9BACL</name>
<dbReference type="Gene3D" id="3.40.50.1000">
    <property type="entry name" value="HAD superfamily/HAD-like"/>
    <property type="match status" value="1"/>
</dbReference>
<dbReference type="Proteomes" id="UP000077412">
    <property type="component" value="Chromosome"/>
</dbReference>
<dbReference type="InterPro" id="IPR006439">
    <property type="entry name" value="HAD-SF_hydro_IA"/>
</dbReference>
<dbReference type="Pfam" id="PF13419">
    <property type="entry name" value="HAD_2"/>
    <property type="match status" value="1"/>
</dbReference>
<dbReference type="PRINTS" id="PR00413">
    <property type="entry name" value="HADHALOGNASE"/>
</dbReference>
<keyword evidence="2" id="KW-0479">Metal-binding</keyword>
<comment type="cofactor">
    <cofactor evidence="1">
        <name>Mg(2+)</name>
        <dbReference type="ChEBI" id="CHEBI:18420"/>
    </cofactor>
</comment>
<dbReference type="PANTHER" id="PTHR46470:SF2">
    <property type="entry name" value="GLYCERALDEHYDE 3-PHOSPHATE PHOSPHATASE"/>
    <property type="match status" value="1"/>
</dbReference>
<protein>
    <submittedName>
        <fullName evidence="5">L-2-haloalkanoic acid dehalogenase</fullName>
    </submittedName>
</protein>
<proteinExistence type="predicted"/>